<evidence type="ECO:0000313" key="1">
    <source>
        <dbReference type="EMBL" id="SHF28906.1"/>
    </source>
</evidence>
<dbReference type="Proteomes" id="UP000184476">
    <property type="component" value="Unassembled WGS sequence"/>
</dbReference>
<protein>
    <submittedName>
        <fullName evidence="1">Uncharacterized protein</fullName>
    </submittedName>
</protein>
<dbReference type="EMBL" id="FQVL01000013">
    <property type="protein sequence ID" value="SHF28906.1"/>
    <property type="molecule type" value="Genomic_DNA"/>
</dbReference>
<reference evidence="1 2" key="1">
    <citation type="submission" date="2016-11" db="EMBL/GenBank/DDBJ databases">
        <authorList>
            <person name="Jaros S."/>
            <person name="Januszkiewicz K."/>
            <person name="Wedrychowicz H."/>
        </authorList>
    </citation>
    <scope>NUCLEOTIDE SEQUENCE [LARGE SCALE GENOMIC DNA]</scope>
    <source>
        <strain evidence="1 2">DSM 44666</strain>
    </source>
</reference>
<sequence>MIRWIKAIVKSFSIFANKESKPSNFVISEPSEPRAISYTVDDFKHYTNPLTCALFGWIPGRTCSTGLNELDEKIEWALQLKKTAPPSTQVYIDTTYLWHLLWKKPLSSELKQEPFHSGKVFQIEEEEEDGCVRTTTQCVVYGHIYPTRFELHIDVTIEELELPVGAEVAAEQMCQIFGGSTGSAWLDTLIIEEKARETDDPASTYFDEEVIRALINGSLRDTQYSIYYRRSDGTRLDVDASLSGKGIISQCSYPNNEEHKVRVTRIYPI</sequence>
<name>A0A1M5AFM5_9BACL</name>
<dbReference type="RefSeq" id="WP_073157037.1">
    <property type="nucleotide sequence ID" value="NZ_FQVL01000013.1"/>
</dbReference>
<evidence type="ECO:0000313" key="2">
    <source>
        <dbReference type="Proteomes" id="UP000184476"/>
    </source>
</evidence>
<organism evidence="1 2">
    <name type="scientific">Seinonella peptonophila</name>
    <dbReference type="NCBI Taxonomy" id="112248"/>
    <lineage>
        <taxon>Bacteria</taxon>
        <taxon>Bacillati</taxon>
        <taxon>Bacillota</taxon>
        <taxon>Bacilli</taxon>
        <taxon>Bacillales</taxon>
        <taxon>Thermoactinomycetaceae</taxon>
        <taxon>Seinonella</taxon>
    </lineage>
</organism>
<accession>A0A1M5AFM5</accession>
<keyword evidence="2" id="KW-1185">Reference proteome</keyword>
<proteinExistence type="predicted"/>
<gene>
    <name evidence="1" type="ORF">SAMN05444392_11377</name>
</gene>
<dbReference type="AlphaFoldDB" id="A0A1M5AFM5"/>